<organism evidence="2 3">
    <name type="scientific">Polaribacter atrinae</name>
    <dbReference type="NCBI Taxonomy" id="1333662"/>
    <lineage>
        <taxon>Bacteria</taxon>
        <taxon>Pseudomonadati</taxon>
        <taxon>Bacteroidota</taxon>
        <taxon>Flavobacteriia</taxon>
        <taxon>Flavobacteriales</taxon>
        <taxon>Flavobacteriaceae</taxon>
    </lineage>
</organism>
<feature type="signal peptide" evidence="1">
    <location>
        <begin position="1"/>
        <end position="26"/>
    </location>
</feature>
<keyword evidence="1" id="KW-0732">Signal</keyword>
<dbReference type="OrthoDB" id="672290at2"/>
<dbReference type="AlphaFoldDB" id="A0A176T319"/>
<comment type="caution">
    <text evidence="2">The sequence shown here is derived from an EMBL/GenBank/DDBJ whole genome shotgun (WGS) entry which is preliminary data.</text>
</comment>
<keyword evidence="3" id="KW-1185">Reference proteome</keyword>
<evidence type="ECO:0000313" key="3">
    <source>
        <dbReference type="Proteomes" id="UP000076923"/>
    </source>
</evidence>
<evidence type="ECO:0000313" key="2">
    <source>
        <dbReference type="EMBL" id="OAD42258.1"/>
    </source>
</evidence>
<dbReference type="EMBL" id="LVWE01000061">
    <property type="protein sequence ID" value="OAD42258.1"/>
    <property type="molecule type" value="Genomic_DNA"/>
</dbReference>
<reference evidence="2 3" key="1">
    <citation type="submission" date="2016-02" db="EMBL/GenBank/DDBJ databases">
        <title>Draft genome sequence of Polaribacter atrinae KACC17473.</title>
        <authorList>
            <person name="Shin S.-K."/>
            <person name="Yi H."/>
        </authorList>
    </citation>
    <scope>NUCLEOTIDE SEQUENCE [LARGE SCALE GENOMIC DNA]</scope>
    <source>
        <strain evidence="2 3">KACC 17473</strain>
    </source>
</reference>
<gene>
    <name evidence="2" type="ORF">LPB303_15170</name>
</gene>
<proteinExistence type="predicted"/>
<evidence type="ECO:0000256" key="1">
    <source>
        <dbReference type="SAM" id="SignalP"/>
    </source>
</evidence>
<sequence length="404" mass="46915">MKKNVKLTLSLVLTFLLLYSCSNSLEADSSKFAELMCQANELDKKMATGDMNAYNKRNMLIFDIAELEQSFGDKYKDEDSKKEFDNAVSLAMLKTKCNTDSKTKNKDKTVTKEEISEPKIDKEFITLNSIQIGDNITQHQDYKLDKEQDNFFDIYINKEKTTINKLEGNLKLYVSNSIVEKIEFNSGNSFMGSTSVAGSVFDAMLKKRKNWVRDAMLNYNITQWDDSRKKSQYVKQDFLHQYDLERIEMLGTQLGWNMSYVITSKDAEKKELQGKKRNLNFGSTKDKKVVEKKINENQKEIEFIEYKGEIKTYPITMKIKFYGEYNCNTDNSLIEGYYYYNKSGESNKLILKGYYCGKNITIEEKDSNNNTTGIFNGIQNNNTIEGVWKNPKTDKKLNFIIRKE</sequence>
<dbReference type="RefSeq" id="WP_068452064.1">
    <property type="nucleotide sequence ID" value="NZ_CP150660.1"/>
</dbReference>
<name>A0A176T319_9FLAO</name>
<accession>A0A176T319</accession>
<protein>
    <submittedName>
        <fullName evidence="2">Uncharacterized protein</fullName>
    </submittedName>
</protein>
<dbReference type="PROSITE" id="PS51257">
    <property type="entry name" value="PROKAR_LIPOPROTEIN"/>
    <property type="match status" value="1"/>
</dbReference>
<feature type="chain" id="PRO_5008049669" evidence="1">
    <location>
        <begin position="27"/>
        <end position="404"/>
    </location>
</feature>
<dbReference type="Proteomes" id="UP000076923">
    <property type="component" value="Unassembled WGS sequence"/>
</dbReference>